<keyword evidence="2" id="KW-1185">Reference proteome</keyword>
<organism evidence="1 2">
    <name type="scientific">Chaetomium tenue</name>
    <dbReference type="NCBI Taxonomy" id="1854479"/>
    <lineage>
        <taxon>Eukaryota</taxon>
        <taxon>Fungi</taxon>
        <taxon>Dikarya</taxon>
        <taxon>Ascomycota</taxon>
        <taxon>Pezizomycotina</taxon>
        <taxon>Sordariomycetes</taxon>
        <taxon>Sordariomycetidae</taxon>
        <taxon>Sordariales</taxon>
        <taxon>Chaetomiaceae</taxon>
        <taxon>Chaetomium</taxon>
    </lineage>
</organism>
<dbReference type="EMBL" id="JAGIZQ010000004">
    <property type="protein sequence ID" value="KAH6631216.1"/>
    <property type="molecule type" value="Genomic_DNA"/>
</dbReference>
<evidence type="ECO:0000313" key="2">
    <source>
        <dbReference type="Proteomes" id="UP000724584"/>
    </source>
</evidence>
<comment type="caution">
    <text evidence="1">The sequence shown here is derived from an EMBL/GenBank/DDBJ whole genome shotgun (WGS) entry which is preliminary data.</text>
</comment>
<sequence>MPSCQHETLHLDVSPHAAEVGFSRPSLAKRKAATTASGRASGKTSDHLQLESLFPGPLVLPDDCLAIDPKEPPQSLRSWTMEKLRNPFTQERKTIYVVPTPDIPSGTAFSRTLNGWTLPFVLQAPLKGGCDAPKAKYIRNYLEAFYHPIPVRTLPNTASFVPWTEGKSKPNPKEPPQYVGLQLGDNVTRITTRPCPDETYPRQLNLNDMLDAAIEALPSDAYALVLLTDHDLYEDDDDDFCCGRAYGNSRVAVVSSARYHPLLDEPTEIDREHTWPFSHCDAYVQRLCRDAEEDHEPGGSASTTSSSSNPKRRKLTTPAPAPQPSASQPSPQPPQEPQDPMTRVVQAGLGTPGPNHNPAGMWLARVVRTVAHELGHCLCLDHCSYYACVMQGTAGMAEDLRQPPYLCLVCEAKLARAMKDLGSDGEGEGGGEVLLERYEKLMSYCTLWKSVGMFAAYKSWLEERITVLKKASS</sequence>
<reference evidence="1 2" key="1">
    <citation type="journal article" date="2021" name="Nat. Commun.">
        <title>Genetic determinants of endophytism in the Arabidopsis root mycobiome.</title>
        <authorList>
            <person name="Mesny F."/>
            <person name="Miyauchi S."/>
            <person name="Thiergart T."/>
            <person name="Pickel B."/>
            <person name="Atanasova L."/>
            <person name="Karlsson M."/>
            <person name="Huettel B."/>
            <person name="Barry K.W."/>
            <person name="Haridas S."/>
            <person name="Chen C."/>
            <person name="Bauer D."/>
            <person name="Andreopoulos W."/>
            <person name="Pangilinan J."/>
            <person name="LaButti K."/>
            <person name="Riley R."/>
            <person name="Lipzen A."/>
            <person name="Clum A."/>
            <person name="Drula E."/>
            <person name="Henrissat B."/>
            <person name="Kohler A."/>
            <person name="Grigoriev I.V."/>
            <person name="Martin F.M."/>
            <person name="Hacquard S."/>
        </authorList>
    </citation>
    <scope>NUCLEOTIDE SEQUENCE [LARGE SCALE GENOMIC DNA]</scope>
    <source>
        <strain evidence="1 2">MPI-SDFR-AT-0079</strain>
    </source>
</reference>
<dbReference type="Proteomes" id="UP000724584">
    <property type="component" value="Unassembled WGS sequence"/>
</dbReference>
<name>A0ACB7P4W9_9PEZI</name>
<gene>
    <name evidence="1" type="ORF">F5144DRAFT_488956</name>
</gene>
<evidence type="ECO:0000313" key="1">
    <source>
        <dbReference type="EMBL" id="KAH6631216.1"/>
    </source>
</evidence>
<protein>
    <submittedName>
        <fullName evidence="1">Uncharacterized protein</fullName>
    </submittedName>
</protein>
<proteinExistence type="predicted"/>
<accession>A0ACB7P4W9</accession>